<evidence type="ECO:0000256" key="1">
    <source>
        <dbReference type="ARBA" id="ARBA00004370"/>
    </source>
</evidence>
<dbReference type="InterPro" id="IPR005311">
    <property type="entry name" value="PBP_dimer"/>
</dbReference>
<dbReference type="HOGENOM" id="CLU_009289_6_0_0"/>
<name>D5EEG4_AMICL</name>
<evidence type="ECO:0000256" key="2">
    <source>
        <dbReference type="ARBA" id="ARBA00023136"/>
    </source>
</evidence>
<dbReference type="OrthoDB" id="9770103at2"/>
<dbReference type="PANTHER" id="PTHR30627:SF1">
    <property type="entry name" value="PEPTIDOGLYCAN D,D-TRANSPEPTIDASE FTSI"/>
    <property type="match status" value="1"/>
</dbReference>
<dbReference type="SUPFAM" id="SSF56601">
    <property type="entry name" value="beta-lactamase/transpeptidase-like"/>
    <property type="match status" value="1"/>
</dbReference>
<dbReference type="Gene3D" id="3.30.450.330">
    <property type="match status" value="1"/>
</dbReference>
<dbReference type="RefSeq" id="WP_013048212.1">
    <property type="nucleotide sequence ID" value="NC_014011.1"/>
</dbReference>
<dbReference type="Pfam" id="PF00905">
    <property type="entry name" value="Transpeptidase"/>
    <property type="match status" value="1"/>
</dbReference>
<evidence type="ECO:0000313" key="5">
    <source>
        <dbReference type="EMBL" id="ADE56946.1"/>
    </source>
</evidence>
<dbReference type="STRING" id="572547.Amico_0813"/>
<gene>
    <name evidence="5" type="ordered locus">Amico_0813</name>
</gene>
<dbReference type="SUPFAM" id="SSF56519">
    <property type="entry name" value="Penicillin binding protein dimerisation domain"/>
    <property type="match status" value="1"/>
</dbReference>
<dbReference type="GO" id="GO:0005886">
    <property type="term" value="C:plasma membrane"/>
    <property type="evidence" value="ECO:0007669"/>
    <property type="project" value="TreeGrafter"/>
</dbReference>
<feature type="domain" description="Penicillin-binding protein dimerisation" evidence="4">
    <location>
        <begin position="50"/>
        <end position="154"/>
    </location>
</feature>
<dbReference type="EMBL" id="CP001997">
    <property type="protein sequence ID" value="ADE56946.1"/>
    <property type="molecule type" value="Genomic_DNA"/>
</dbReference>
<dbReference type="Gene3D" id="3.40.710.10">
    <property type="entry name" value="DD-peptidase/beta-lactamase superfamily"/>
    <property type="match status" value="1"/>
</dbReference>
<keyword evidence="6" id="KW-1185">Reference proteome</keyword>
<protein>
    <submittedName>
        <fullName evidence="5">Peptidoglycan glycosyltransferase</fullName>
        <ecNumber evidence="5">2.4.1.129</ecNumber>
    </submittedName>
</protein>
<organism evidence="5 6">
    <name type="scientific">Aminobacterium colombiense (strain DSM 12261 / ALA-1)</name>
    <dbReference type="NCBI Taxonomy" id="572547"/>
    <lineage>
        <taxon>Bacteria</taxon>
        <taxon>Thermotogati</taxon>
        <taxon>Synergistota</taxon>
        <taxon>Synergistia</taxon>
        <taxon>Synergistales</taxon>
        <taxon>Aminobacteriaceae</taxon>
        <taxon>Aminobacterium</taxon>
    </lineage>
</organism>
<feature type="domain" description="Penicillin-binding protein transpeptidase" evidence="3">
    <location>
        <begin position="236"/>
        <end position="545"/>
    </location>
</feature>
<keyword evidence="2" id="KW-0472">Membrane</keyword>
<dbReference type="Proteomes" id="UP000002366">
    <property type="component" value="Chromosome"/>
</dbReference>
<keyword evidence="5" id="KW-0808">Transferase</keyword>
<accession>D5EEG4</accession>
<dbReference type="InterPro" id="IPR001460">
    <property type="entry name" value="PCN-bd_Tpept"/>
</dbReference>
<evidence type="ECO:0000313" key="6">
    <source>
        <dbReference type="Proteomes" id="UP000002366"/>
    </source>
</evidence>
<dbReference type="GO" id="GO:0071555">
    <property type="term" value="P:cell wall organization"/>
    <property type="evidence" value="ECO:0007669"/>
    <property type="project" value="TreeGrafter"/>
</dbReference>
<dbReference type="GO" id="GO:0016757">
    <property type="term" value="F:glycosyltransferase activity"/>
    <property type="evidence" value="ECO:0007669"/>
    <property type="project" value="UniProtKB-KW"/>
</dbReference>
<dbReference type="EC" id="2.4.1.129" evidence="5"/>
<dbReference type="InterPro" id="IPR012338">
    <property type="entry name" value="Beta-lactam/transpept-like"/>
</dbReference>
<evidence type="ECO:0000259" key="4">
    <source>
        <dbReference type="Pfam" id="PF03717"/>
    </source>
</evidence>
<reference evidence="5 6" key="1">
    <citation type="journal article" date="2010" name="Stand. Genomic Sci.">
        <title>Complete genome sequence of Aminobacterium colombiense type strain (ALA-1).</title>
        <authorList>
            <person name="Chertkov O."/>
            <person name="Sikorski J."/>
            <person name="Brambilla E."/>
            <person name="Lapidus A."/>
            <person name="Copeland A."/>
            <person name="Glavina Del Rio T."/>
            <person name="Nolan M."/>
            <person name="Lucas S."/>
            <person name="Tice H."/>
            <person name="Cheng J.F."/>
            <person name="Han C."/>
            <person name="Detter J.C."/>
            <person name="Bruce D."/>
            <person name="Tapia R."/>
            <person name="Goodwin L."/>
            <person name="Pitluck S."/>
            <person name="Liolios K."/>
            <person name="Ivanova N."/>
            <person name="Mavromatis K."/>
            <person name="Ovchinnikova G."/>
            <person name="Pati A."/>
            <person name="Chen A."/>
            <person name="Palaniappan K."/>
            <person name="Land M."/>
            <person name="Hauser L."/>
            <person name="Chang Y.J."/>
            <person name="Jeffries C.D."/>
            <person name="Spring S."/>
            <person name="Rohde M."/>
            <person name="Goker M."/>
            <person name="Bristow J."/>
            <person name="Eisen J.A."/>
            <person name="Markowitz V."/>
            <person name="Hugenholtz P."/>
            <person name="Kyrpides N.C."/>
            <person name="Klenk H.P."/>
        </authorList>
    </citation>
    <scope>NUCLEOTIDE SEQUENCE [LARGE SCALE GENOMIC DNA]</scope>
    <source>
        <strain evidence="6">DSM 12261 / ALA-1</strain>
    </source>
</reference>
<dbReference type="PANTHER" id="PTHR30627">
    <property type="entry name" value="PEPTIDOGLYCAN D,D-TRANSPEPTIDASE"/>
    <property type="match status" value="1"/>
</dbReference>
<dbReference type="InterPro" id="IPR036138">
    <property type="entry name" value="PBP_dimer_sf"/>
</dbReference>
<comment type="subcellular location">
    <subcellularLocation>
        <location evidence="1">Membrane</location>
    </subcellularLocation>
</comment>
<dbReference type="InterPro" id="IPR050515">
    <property type="entry name" value="Beta-lactam/transpept"/>
</dbReference>
<dbReference type="Gene3D" id="3.90.1310.10">
    <property type="entry name" value="Penicillin-binding protein 2a (Domain 2)"/>
    <property type="match status" value="1"/>
</dbReference>
<sequence>MKKTFFFNPWFAVFIAFTTVLVRLFFVHCLPDSRVVRQAQRQYWSEVPVSTTRGSIVDIYGNPLSMSVPAYSFFIDPAFWDPSNAQALNKHLPSATIKKFSSPLSGRFHWVARKLNQEDANAIAALRLPGLYRLQEKKRIYPQNNLSSHVLGFCDIDDRGLSGIEFVWDQALYSPPGIRLFIKDISGRAIDVSTRLSDLEKIEHKGKVRLTMDMRIQYIVERRLQEAVDQHNAHWGTAICMNPHTGEILALSSMPTFDPNNRTELLDTKKIFNNAVSRVYEPGSTFKPIVVAIALERKATYPSEIIKTPHKIKVADGSISESGNHSWGKLSLGDIVVKSSNVGMAQIGLRIRPFNMYNCLKEWGFGQTPGIELNGAEAGLLPSPDQWRGVVPANIAIGQGIGVTPLHLLTAINAIVNGGELLRPYIVAEVTDTKGKTVYKGQRENVRTVVTPAIAAWLRKIMREAVINGTGRSANTAVTSVAGKTGTAQVAEKGVYAKKKWVASFVGFWPYDSPQYVMLIVIGEPSKGRYYGGDVAGPVFKAIVEDMALLNL</sequence>
<dbReference type="eggNOG" id="COG0768">
    <property type="taxonomic scope" value="Bacteria"/>
</dbReference>
<dbReference type="GO" id="GO:0008658">
    <property type="term" value="F:penicillin binding"/>
    <property type="evidence" value="ECO:0007669"/>
    <property type="project" value="InterPro"/>
</dbReference>
<keyword evidence="5" id="KW-0328">Glycosyltransferase</keyword>
<evidence type="ECO:0000259" key="3">
    <source>
        <dbReference type="Pfam" id="PF00905"/>
    </source>
</evidence>
<proteinExistence type="predicted"/>
<dbReference type="KEGG" id="aco:Amico_0813"/>
<dbReference type="AlphaFoldDB" id="D5EEG4"/>
<dbReference type="Pfam" id="PF03717">
    <property type="entry name" value="PBP_dimer"/>
    <property type="match status" value="1"/>
</dbReference>